<gene>
    <name evidence="2" type="ORF">RAJCM14343_4625</name>
</gene>
<evidence type="ECO:0000256" key="1">
    <source>
        <dbReference type="SAM" id="MobiDB-lite"/>
    </source>
</evidence>
<feature type="region of interest" description="Disordered" evidence="1">
    <location>
        <begin position="512"/>
        <end position="576"/>
    </location>
</feature>
<feature type="compositionally biased region" description="Basic residues" evidence="1">
    <location>
        <begin position="512"/>
        <end position="527"/>
    </location>
</feature>
<feature type="region of interest" description="Disordered" evidence="1">
    <location>
        <begin position="15"/>
        <end position="36"/>
    </location>
</feature>
<dbReference type="Proteomes" id="UP000325466">
    <property type="component" value="Unassembled WGS sequence"/>
</dbReference>
<proteinExistence type="predicted"/>
<name>A0ABQ0YS28_9NOCA</name>
<organism evidence="2 3">
    <name type="scientific">Rhodococcus aetherivorans</name>
    <dbReference type="NCBI Taxonomy" id="191292"/>
    <lineage>
        <taxon>Bacteria</taxon>
        <taxon>Bacillati</taxon>
        <taxon>Actinomycetota</taxon>
        <taxon>Actinomycetes</taxon>
        <taxon>Mycobacteriales</taxon>
        <taxon>Nocardiaceae</taxon>
        <taxon>Rhodococcus</taxon>
    </lineage>
</organism>
<evidence type="ECO:0000313" key="3">
    <source>
        <dbReference type="Proteomes" id="UP000325466"/>
    </source>
</evidence>
<feature type="compositionally biased region" description="Basic and acidic residues" evidence="1">
    <location>
        <begin position="193"/>
        <end position="205"/>
    </location>
</feature>
<comment type="caution">
    <text evidence="2">The sequence shown here is derived from an EMBL/GenBank/DDBJ whole genome shotgun (WGS) entry which is preliminary data.</text>
</comment>
<accession>A0ABQ0YS28</accession>
<reference evidence="2 3" key="1">
    <citation type="journal article" date="2018" name="Biodegradation">
        <title>1,4-Dioxane degradation characteristics of Rhodococcus aetherivorans JCM 14343.</title>
        <authorList>
            <person name="Inoue D."/>
            <person name="Tsunoda T."/>
            <person name="Yamamoto N."/>
            <person name="Ike M."/>
            <person name="Sei K."/>
        </authorList>
    </citation>
    <scope>NUCLEOTIDE SEQUENCE [LARGE SCALE GENOMIC DNA]</scope>
    <source>
        <strain evidence="2 3">JCM 14343</strain>
    </source>
</reference>
<keyword evidence="3" id="KW-1185">Reference proteome</keyword>
<dbReference type="EMBL" id="BLAH01000114">
    <property type="protein sequence ID" value="GES39357.1"/>
    <property type="molecule type" value="Genomic_DNA"/>
</dbReference>
<sequence length="576" mass="66022">MPQREVRVLHRQRGPRRCRAAAPSGIRGDQVPGQRSHRRAVGADVVHHEHEQVLGLAQPEEPDPHRHLGGDIEALVDEFGDGRERFVLGHGDGCEVDPGLLDRQDQLVAGAVVLRVDGAQHLVPGHDVVDRGPQRGDVEVAGEPNRQRNVVDGGAGVEAVEEPHPLLRQRQRDPLRARLRHQRGPAPAPCPRLEPRRQRSDRRRLEHLPHRNLRVQRRPQPCCRLRGDERVATELEEVVVRADPLDSEHLGEHRCHDLLDGGGRGAELLGLENRLRQRLPVQLSVRRQRNRFQLHHDRRHHVRRQRPAHEVLQHVRVDPRTRHRENVRYQRGHSWGGRMPHRRREVHRLVRRQHRVNLTEFDAETAHLDLEVAAPDVLEHRTGRSFDPPHHVTGAVHPRTRLDATFADEGIGHESLCGQGESAVVAACHTGTRQVELTRDAQWRRVQPAVEHVRRHAAQRDTDRHRAAGFERIAARGEDGGLRRAVDVEEVPARRPLGDELGGIRLTTDHHRPQRVKTGRIHRRQRRRCDEGVRDPFPPKQVRQFRTAVHPGRHDHHRGAGTDRQQQLEHRGVETR</sequence>
<feature type="region of interest" description="Disordered" evidence="1">
    <location>
        <begin position="180"/>
        <end position="205"/>
    </location>
</feature>
<evidence type="ECO:0000313" key="2">
    <source>
        <dbReference type="EMBL" id="GES39357.1"/>
    </source>
</evidence>
<protein>
    <submittedName>
        <fullName evidence="2">Uncharacterized protein</fullName>
    </submittedName>
</protein>
<feature type="compositionally biased region" description="Basic and acidic residues" evidence="1">
    <location>
        <begin position="558"/>
        <end position="576"/>
    </location>
</feature>